<keyword evidence="5 8" id="KW-0238">DNA-binding</keyword>
<dbReference type="GO" id="GO:0000978">
    <property type="term" value="F:RNA polymerase II cis-regulatory region sequence-specific DNA binding"/>
    <property type="evidence" value="ECO:0007669"/>
    <property type="project" value="TreeGrafter"/>
</dbReference>
<feature type="region of interest" description="Disordered" evidence="9">
    <location>
        <begin position="486"/>
        <end position="514"/>
    </location>
</feature>
<feature type="compositionally biased region" description="Polar residues" evidence="9">
    <location>
        <begin position="241"/>
        <end position="250"/>
    </location>
</feature>
<dbReference type="PROSITE" id="PS50039">
    <property type="entry name" value="FORK_HEAD_3"/>
    <property type="match status" value="1"/>
</dbReference>
<feature type="compositionally biased region" description="Basic and acidic residues" evidence="9">
    <location>
        <begin position="255"/>
        <end position="267"/>
    </location>
</feature>
<dbReference type="InterPro" id="IPR036388">
    <property type="entry name" value="WH-like_DNA-bd_sf"/>
</dbReference>
<evidence type="ECO:0000256" key="1">
    <source>
        <dbReference type="ARBA" id="ARBA00004123"/>
    </source>
</evidence>
<dbReference type="Gene3D" id="1.10.10.10">
    <property type="entry name" value="Winged helix-like DNA-binding domain superfamily/Winged helix DNA-binding domain"/>
    <property type="match status" value="2"/>
</dbReference>
<evidence type="ECO:0000256" key="7">
    <source>
        <dbReference type="ARBA" id="ARBA00023242"/>
    </source>
</evidence>
<feature type="DNA-binding region" description="Fork-head" evidence="8">
    <location>
        <begin position="129"/>
        <end position="316"/>
    </location>
</feature>
<evidence type="ECO:0000256" key="8">
    <source>
        <dbReference type="PROSITE-ProRule" id="PRU00089"/>
    </source>
</evidence>
<dbReference type="SMART" id="SM00339">
    <property type="entry name" value="FH"/>
    <property type="match status" value="1"/>
</dbReference>
<dbReference type="AlphaFoldDB" id="A0A9W7TNY4"/>
<dbReference type="Gene3D" id="6.10.250.1690">
    <property type="match status" value="1"/>
</dbReference>
<dbReference type="GO" id="GO:0005634">
    <property type="term" value="C:nucleus"/>
    <property type="evidence" value="ECO:0007669"/>
    <property type="project" value="UniProtKB-SubCell"/>
</dbReference>
<dbReference type="EMBL" id="JAFHDT010000015">
    <property type="protein sequence ID" value="KAI7799808.1"/>
    <property type="molecule type" value="Genomic_DNA"/>
</dbReference>
<dbReference type="GO" id="GO:0000981">
    <property type="term" value="F:DNA-binding transcription factor activity, RNA polymerase II-specific"/>
    <property type="evidence" value="ECO:0007669"/>
    <property type="project" value="TreeGrafter"/>
</dbReference>
<gene>
    <name evidence="11" type="ORF">IRJ41_012262</name>
</gene>
<evidence type="ECO:0000256" key="5">
    <source>
        <dbReference type="ARBA" id="ARBA00023125"/>
    </source>
</evidence>
<evidence type="ECO:0000313" key="12">
    <source>
        <dbReference type="Proteomes" id="UP001059041"/>
    </source>
</evidence>
<feature type="region of interest" description="Disordered" evidence="9">
    <location>
        <begin position="322"/>
        <end position="371"/>
    </location>
</feature>
<feature type="compositionally biased region" description="Low complexity" evidence="9">
    <location>
        <begin position="100"/>
        <end position="119"/>
    </location>
</feature>
<feature type="region of interest" description="Disordered" evidence="9">
    <location>
        <begin position="398"/>
        <end position="439"/>
    </location>
</feature>
<feature type="region of interest" description="Disordered" evidence="9">
    <location>
        <begin position="218"/>
        <end position="271"/>
    </location>
</feature>
<feature type="compositionally biased region" description="Acidic residues" evidence="9">
    <location>
        <begin position="48"/>
        <end position="59"/>
    </location>
</feature>
<dbReference type="InterPro" id="IPR036390">
    <property type="entry name" value="WH_DNA-bd_sf"/>
</dbReference>
<accession>A0A9W7TNY4</accession>
<dbReference type="PANTHER" id="PTHR45767">
    <property type="entry name" value="FORKHEAD BOX PROTEIN O"/>
    <property type="match status" value="1"/>
</dbReference>
<feature type="compositionally biased region" description="Low complexity" evidence="9">
    <location>
        <begin position="486"/>
        <end position="498"/>
    </location>
</feature>
<keyword evidence="12" id="KW-1185">Reference proteome</keyword>
<evidence type="ECO:0000256" key="2">
    <source>
        <dbReference type="ARBA" id="ARBA00004496"/>
    </source>
</evidence>
<dbReference type="InterPro" id="IPR032067">
    <property type="entry name" value="FOXO-TAD"/>
</dbReference>
<evidence type="ECO:0000256" key="9">
    <source>
        <dbReference type="SAM" id="MobiDB-lite"/>
    </source>
</evidence>
<dbReference type="InterPro" id="IPR001766">
    <property type="entry name" value="Fork_head_dom"/>
</dbReference>
<evidence type="ECO:0000256" key="6">
    <source>
        <dbReference type="ARBA" id="ARBA00023163"/>
    </source>
</evidence>
<keyword evidence="3" id="KW-0963">Cytoplasm</keyword>
<evidence type="ECO:0000256" key="4">
    <source>
        <dbReference type="ARBA" id="ARBA00023015"/>
    </source>
</evidence>
<name>A0A9W7TNY4_TRIRA</name>
<evidence type="ECO:0000259" key="10">
    <source>
        <dbReference type="PROSITE" id="PS50039"/>
    </source>
</evidence>
<dbReference type="PANTHER" id="PTHR45767:SF4">
    <property type="entry name" value="FORKHEAD BOX PROTEIN O3-RELATED"/>
    <property type="match status" value="1"/>
</dbReference>
<dbReference type="Pfam" id="PF16675">
    <property type="entry name" value="FOXO_KIX_bdg"/>
    <property type="match status" value="1"/>
</dbReference>
<dbReference type="InterPro" id="IPR032068">
    <property type="entry name" value="FOXO_KIX-bd"/>
</dbReference>
<dbReference type="Proteomes" id="UP001059041">
    <property type="component" value="Linkage Group LG15"/>
</dbReference>
<evidence type="ECO:0000256" key="3">
    <source>
        <dbReference type="ARBA" id="ARBA00022490"/>
    </source>
</evidence>
<reference evidence="11" key="1">
    <citation type="submission" date="2021-02" db="EMBL/GenBank/DDBJ databases">
        <title>Comparative genomics reveals that relaxation of natural selection precedes convergent phenotypic evolution of cavefish.</title>
        <authorList>
            <person name="Peng Z."/>
        </authorList>
    </citation>
    <scope>NUCLEOTIDE SEQUENCE</scope>
    <source>
        <tissue evidence="11">Muscle</tissue>
    </source>
</reference>
<feature type="domain" description="Fork-head" evidence="10">
    <location>
        <begin position="129"/>
        <end position="316"/>
    </location>
</feature>
<keyword evidence="6" id="KW-0804">Transcription</keyword>
<feature type="compositionally biased region" description="Polar residues" evidence="9">
    <location>
        <begin position="87"/>
        <end position="99"/>
    </location>
</feature>
<sequence>MAETTLEPFSDLDVAIDPDFEPQKRPRSCTWPLPESSSAKPASNDTDIIPEEEDDEDDSAMAINANGVVEGEDTGSPSLSDGLHASGQDNTGSPLSSQLGSATAASPGASGQGSQQQTPRKTSSRRNAWGNLSYADLITKAIESDPDKRLTLSQIYDWMVRSVPYFKDKGDSNSSAGWKFPSFSFSQITVKVGGAEQFFQEHTKAVARLSDTQRIAESLLRESGGGRGRTRGQREEGVDQKSPSQESSSRNGRREKREEKERREEKPPNVLLNSIRHNLSLHSRFIRVQNEGTGKSSWWMINPEGGRGGKAPRRRAVSMDNGNKYTKSARGRAAKKKAALQAAQEGSLENVSGGGDLSKWPGSPTSRSSDELESCWTDFRSRTNSNASTLSGRLSPILANPELDDVPDGPPLSPMLYSSPSSLSPPSSSSSNSKTCPAELPGLADLTGTINLNEADNLMDGLLNNITTQGQVVQGGSAFSFGSKTTTSSPSSISTSQTVGNNSAGFSNPIFGPSTGGLRQTPMQTIQENKQTSFSSITCFGNSLQELLNSDSLGSHSHSDVMMTQSDPLISQTSAAVTSQNSRLRNGLMLRNDPMMSSFSSVVNGRSSHLQNKQHHQGSSVQGSLRSLSNNRVQSLANDANNLVSAKQHLQPQSTMLMTQTSLYSGLNGGNGIGICNPSGTDRFPSDLDLDIFNGSLDCDVDSIIRTELMESDGLDFNFDALVQNAVSLNPVGNFTGTKQSNQSWVPG</sequence>
<feature type="region of interest" description="Disordered" evidence="9">
    <location>
        <begin position="600"/>
        <end position="625"/>
    </location>
</feature>
<proteinExistence type="predicted"/>
<keyword evidence="7 8" id="KW-0539">Nucleus</keyword>
<organism evidence="11 12">
    <name type="scientific">Triplophysa rosa</name>
    <name type="common">Cave loach</name>
    <dbReference type="NCBI Taxonomy" id="992332"/>
    <lineage>
        <taxon>Eukaryota</taxon>
        <taxon>Metazoa</taxon>
        <taxon>Chordata</taxon>
        <taxon>Craniata</taxon>
        <taxon>Vertebrata</taxon>
        <taxon>Euteleostomi</taxon>
        <taxon>Actinopterygii</taxon>
        <taxon>Neopterygii</taxon>
        <taxon>Teleostei</taxon>
        <taxon>Ostariophysi</taxon>
        <taxon>Cypriniformes</taxon>
        <taxon>Nemacheilidae</taxon>
        <taxon>Triplophysa</taxon>
    </lineage>
</organism>
<dbReference type="Pfam" id="PF16676">
    <property type="entry name" value="FOXO-TAD"/>
    <property type="match status" value="1"/>
</dbReference>
<feature type="region of interest" description="Disordered" evidence="9">
    <location>
        <begin position="1"/>
        <end position="128"/>
    </location>
</feature>
<feature type="compositionally biased region" description="Basic residues" evidence="9">
    <location>
        <begin position="327"/>
        <end position="338"/>
    </location>
</feature>
<evidence type="ECO:0000313" key="11">
    <source>
        <dbReference type="EMBL" id="KAI7799808.1"/>
    </source>
</evidence>
<comment type="subcellular location">
    <subcellularLocation>
        <location evidence="2">Cytoplasm</location>
    </subcellularLocation>
    <subcellularLocation>
        <location evidence="1 8">Nucleus</location>
    </subcellularLocation>
</comment>
<feature type="compositionally biased region" description="Polar residues" evidence="9">
    <location>
        <begin position="35"/>
        <end position="46"/>
    </location>
</feature>
<protein>
    <submittedName>
        <fullName evidence="11">Forkhead box O5</fullName>
    </submittedName>
</protein>
<dbReference type="Pfam" id="PF00250">
    <property type="entry name" value="Forkhead"/>
    <property type="match status" value="2"/>
</dbReference>
<keyword evidence="4" id="KW-0805">Transcription regulation</keyword>
<feature type="compositionally biased region" description="Low complexity" evidence="9">
    <location>
        <begin position="414"/>
        <end position="433"/>
    </location>
</feature>
<comment type="caution">
    <text evidence="11">The sequence shown here is derived from an EMBL/GenBank/DDBJ whole genome shotgun (WGS) entry which is preliminary data.</text>
</comment>
<dbReference type="GO" id="GO:0005759">
    <property type="term" value="C:mitochondrial matrix"/>
    <property type="evidence" value="ECO:0007669"/>
    <property type="project" value="TreeGrafter"/>
</dbReference>
<dbReference type="SUPFAM" id="SSF46785">
    <property type="entry name" value="Winged helix' DNA-binding domain"/>
    <property type="match status" value="2"/>
</dbReference>